<sequence length="146" mass="16119">MDEPMNSRLQRLTRLWHDTIPLSKFMAIEAVSFEQGVLITRADRAANQNLHGTMFAGSIYSHATLTGWGRVWLALEAAGLKGDIVLADGHIRYHKPVNGVPECRSEPVEIDLSPLTRGRNARVSIKVSLDGNAEFEGQFVVLAPRA</sequence>
<comment type="caution">
    <text evidence="2">The sequence shown here is derived from an EMBL/GenBank/DDBJ whole genome shotgun (WGS) entry which is preliminary data.</text>
</comment>
<dbReference type="InterPro" id="IPR012660">
    <property type="entry name" value="YiiD_C"/>
</dbReference>
<evidence type="ECO:0000259" key="1">
    <source>
        <dbReference type="Pfam" id="PF09500"/>
    </source>
</evidence>
<accession>A0ABP9F6N4</accession>
<dbReference type="InterPro" id="IPR029069">
    <property type="entry name" value="HotDog_dom_sf"/>
</dbReference>
<reference evidence="3" key="1">
    <citation type="journal article" date="2019" name="Int. J. Syst. Evol. Microbiol.">
        <title>The Global Catalogue of Microorganisms (GCM) 10K type strain sequencing project: providing services to taxonomists for standard genome sequencing and annotation.</title>
        <authorList>
            <consortium name="The Broad Institute Genomics Platform"/>
            <consortium name="The Broad Institute Genome Sequencing Center for Infectious Disease"/>
            <person name="Wu L."/>
            <person name="Ma J."/>
        </authorList>
    </citation>
    <scope>NUCLEOTIDE SEQUENCE [LARGE SCALE GENOMIC DNA]</scope>
    <source>
        <strain evidence="3">JCM 18401</strain>
    </source>
</reference>
<evidence type="ECO:0000313" key="3">
    <source>
        <dbReference type="Proteomes" id="UP001499988"/>
    </source>
</evidence>
<dbReference type="EMBL" id="BAABJZ010000092">
    <property type="protein sequence ID" value="GAA4893991.1"/>
    <property type="molecule type" value="Genomic_DNA"/>
</dbReference>
<gene>
    <name evidence="2" type="ORF">GCM10023333_28910</name>
</gene>
<proteinExistence type="predicted"/>
<dbReference type="SUPFAM" id="SSF54637">
    <property type="entry name" value="Thioesterase/thiol ester dehydrase-isomerase"/>
    <property type="match status" value="1"/>
</dbReference>
<dbReference type="Pfam" id="PF09500">
    <property type="entry name" value="YiiD_C"/>
    <property type="match status" value="1"/>
</dbReference>
<evidence type="ECO:0000313" key="2">
    <source>
        <dbReference type="EMBL" id="GAA4893991.1"/>
    </source>
</evidence>
<organism evidence="2 3">
    <name type="scientific">Ferrimonas pelagia</name>
    <dbReference type="NCBI Taxonomy" id="1177826"/>
    <lineage>
        <taxon>Bacteria</taxon>
        <taxon>Pseudomonadati</taxon>
        <taxon>Pseudomonadota</taxon>
        <taxon>Gammaproteobacteria</taxon>
        <taxon>Alteromonadales</taxon>
        <taxon>Ferrimonadaceae</taxon>
        <taxon>Ferrimonas</taxon>
    </lineage>
</organism>
<name>A0ABP9F6N4_9GAMM</name>
<protein>
    <submittedName>
        <fullName evidence="2">YiiD C-terminal domain-containing protein</fullName>
    </submittedName>
</protein>
<dbReference type="Proteomes" id="UP001499988">
    <property type="component" value="Unassembled WGS sequence"/>
</dbReference>
<dbReference type="Gene3D" id="3.10.129.10">
    <property type="entry name" value="Hotdog Thioesterase"/>
    <property type="match status" value="1"/>
</dbReference>
<feature type="domain" description="Thioesterase putative" evidence="1">
    <location>
        <begin position="10"/>
        <end position="142"/>
    </location>
</feature>
<dbReference type="NCBIfam" id="TIGR02447">
    <property type="entry name" value="yiiD_Cterm"/>
    <property type="match status" value="1"/>
</dbReference>
<keyword evidence="3" id="KW-1185">Reference proteome</keyword>